<dbReference type="Pfam" id="PF11578">
    <property type="entry name" value="DUF3237"/>
    <property type="match status" value="1"/>
</dbReference>
<dbReference type="EMBL" id="JAAQHG020000027">
    <property type="protein sequence ID" value="KAL1584225.1"/>
    <property type="molecule type" value="Genomic_DNA"/>
</dbReference>
<protein>
    <submittedName>
        <fullName evidence="2">Uncharacterized protein</fullName>
    </submittedName>
</protein>
<dbReference type="Proteomes" id="UP000803884">
    <property type="component" value="Unassembled WGS sequence"/>
</dbReference>
<gene>
    <name evidence="2" type="ORF">WHR41_06781</name>
</gene>
<organism evidence="2 3">
    <name type="scientific">Cladosporium halotolerans</name>
    <dbReference type="NCBI Taxonomy" id="1052096"/>
    <lineage>
        <taxon>Eukaryota</taxon>
        <taxon>Fungi</taxon>
        <taxon>Dikarya</taxon>
        <taxon>Ascomycota</taxon>
        <taxon>Pezizomycotina</taxon>
        <taxon>Dothideomycetes</taxon>
        <taxon>Dothideomycetidae</taxon>
        <taxon>Cladosporiales</taxon>
        <taxon>Cladosporiaceae</taxon>
        <taxon>Cladosporium</taxon>
    </lineage>
</organism>
<evidence type="ECO:0000313" key="2">
    <source>
        <dbReference type="EMBL" id="KAL1584225.1"/>
    </source>
</evidence>
<keyword evidence="3" id="KW-1185">Reference proteome</keyword>
<dbReference type="Gene3D" id="2.40.160.20">
    <property type="match status" value="1"/>
</dbReference>
<dbReference type="PANTHER" id="PTHR37315:SF1">
    <property type="entry name" value="UPF0311 PROTEIN BLR7842"/>
    <property type="match status" value="1"/>
</dbReference>
<feature type="chain" id="PRO_5044201985" evidence="1">
    <location>
        <begin position="24"/>
        <end position="187"/>
    </location>
</feature>
<dbReference type="AlphaFoldDB" id="A0AB34KKX7"/>
<dbReference type="InterPro" id="IPR020915">
    <property type="entry name" value="UPF0311"/>
</dbReference>
<reference evidence="2 3" key="1">
    <citation type="journal article" date="2020" name="Microbiol. Resour. Announc.">
        <title>Draft Genome Sequence of a Cladosporium Species Isolated from the Mesophotic Ascidian Didemnum maculosum.</title>
        <authorList>
            <person name="Gioti A."/>
            <person name="Siaperas R."/>
            <person name="Nikolaivits E."/>
            <person name="Le Goff G."/>
            <person name="Ouazzani J."/>
            <person name="Kotoulas G."/>
            <person name="Topakas E."/>
        </authorList>
    </citation>
    <scope>NUCLEOTIDE SEQUENCE [LARGE SCALE GENOMIC DNA]</scope>
    <source>
        <strain evidence="2 3">TM138-S3</strain>
    </source>
</reference>
<evidence type="ECO:0000256" key="1">
    <source>
        <dbReference type="SAM" id="SignalP"/>
    </source>
</evidence>
<sequence length="187" mass="20241">MHLSTLLPLLSFPLLPTAQNTTALPEPPAPPLTFLYTSYVHCRDALYRSPGPLGTRTAIPIIGGNFTGPRLSGTILPLGADWGLTDPRTGVFSADTRYNLRTDDGTDIFVRTSGPAQPGGGLQLRALFEVGVGELYWLNEVVAVGVLSNVDGGEEVEEGTFWLRIDVWHMTTENDHTKYANGSMEIA</sequence>
<keyword evidence="1" id="KW-0732">Signal</keyword>
<accession>A0AB34KKX7</accession>
<dbReference type="PANTHER" id="PTHR37315">
    <property type="entry name" value="UPF0311 PROTEIN BLR7842"/>
    <property type="match status" value="1"/>
</dbReference>
<name>A0AB34KKX7_9PEZI</name>
<feature type="signal peptide" evidence="1">
    <location>
        <begin position="1"/>
        <end position="23"/>
    </location>
</feature>
<dbReference type="RefSeq" id="XP_069227331.1">
    <property type="nucleotide sequence ID" value="XM_069375386.1"/>
</dbReference>
<comment type="caution">
    <text evidence="2">The sequence shown here is derived from an EMBL/GenBank/DDBJ whole genome shotgun (WGS) entry which is preliminary data.</text>
</comment>
<dbReference type="GeneID" id="96008224"/>
<proteinExistence type="predicted"/>
<evidence type="ECO:0000313" key="3">
    <source>
        <dbReference type="Proteomes" id="UP000803884"/>
    </source>
</evidence>